<feature type="compositionally biased region" description="Polar residues" evidence="7">
    <location>
        <begin position="377"/>
        <end position="395"/>
    </location>
</feature>
<feature type="compositionally biased region" description="Low complexity" evidence="7">
    <location>
        <begin position="480"/>
        <end position="490"/>
    </location>
</feature>
<reference evidence="10" key="1">
    <citation type="submission" date="2014-09" db="EMBL/GenBank/DDBJ databases">
        <authorList>
            <person name="Sharma Rahul"/>
            <person name="Thines Marco"/>
        </authorList>
    </citation>
    <scope>NUCLEOTIDE SEQUENCE [LARGE SCALE GENOMIC DNA]</scope>
</reference>
<dbReference type="Proteomes" id="UP000054845">
    <property type="component" value="Unassembled WGS sequence"/>
</dbReference>
<feature type="region of interest" description="Disordered" evidence="7">
    <location>
        <begin position="18"/>
        <end position="65"/>
    </location>
</feature>
<feature type="compositionally biased region" description="Low complexity" evidence="7">
    <location>
        <begin position="185"/>
        <end position="194"/>
    </location>
</feature>
<comment type="subcellular location">
    <subcellularLocation>
        <location evidence="1">Nucleus</location>
    </subcellularLocation>
</comment>
<feature type="compositionally biased region" description="Low complexity" evidence="7">
    <location>
        <begin position="396"/>
        <end position="405"/>
    </location>
</feature>
<feature type="compositionally biased region" description="Low complexity" evidence="7">
    <location>
        <begin position="691"/>
        <end position="706"/>
    </location>
</feature>
<evidence type="ECO:0000256" key="2">
    <source>
        <dbReference type="ARBA" id="ARBA00022723"/>
    </source>
</evidence>
<dbReference type="PANTHER" id="PTHR24215:SF35">
    <property type="entry name" value="MUSCLE LIM PROTEIN MLP84B"/>
    <property type="match status" value="1"/>
</dbReference>
<evidence type="ECO:0000256" key="3">
    <source>
        <dbReference type="ARBA" id="ARBA00022737"/>
    </source>
</evidence>
<keyword evidence="4 6" id="KW-0862">Zinc</keyword>
<feature type="compositionally biased region" description="Basic and acidic residues" evidence="7">
    <location>
        <begin position="494"/>
        <end position="506"/>
    </location>
</feature>
<proteinExistence type="predicted"/>
<feature type="compositionally biased region" description="Pro residues" evidence="7">
    <location>
        <begin position="675"/>
        <end position="684"/>
    </location>
</feature>
<dbReference type="Pfam" id="PF00412">
    <property type="entry name" value="LIM"/>
    <property type="match status" value="1"/>
</dbReference>
<evidence type="ECO:0000256" key="7">
    <source>
        <dbReference type="SAM" id="MobiDB-lite"/>
    </source>
</evidence>
<feature type="compositionally biased region" description="Basic and acidic residues" evidence="7">
    <location>
        <begin position="46"/>
        <end position="64"/>
    </location>
</feature>
<keyword evidence="6" id="KW-0440">LIM domain</keyword>
<evidence type="ECO:0000256" key="1">
    <source>
        <dbReference type="ARBA" id="ARBA00004123"/>
    </source>
</evidence>
<feature type="region of interest" description="Disordered" evidence="7">
    <location>
        <begin position="348"/>
        <end position="465"/>
    </location>
</feature>
<accession>A0A0N7LBG7</accession>
<dbReference type="GO" id="GO:0030036">
    <property type="term" value="P:actin cytoskeleton organization"/>
    <property type="evidence" value="ECO:0007669"/>
    <property type="project" value="TreeGrafter"/>
</dbReference>
<keyword evidence="2 6" id="KW-0479">Metal-binding</keyword>
<feature type="compositionally biased region" description="Polar residues" evidence="7">
    <location>
        <begin position="195"/>
        <end position="205"/>
    </location>
</feature>
<dbReference type="SUPFAM" id="SSF57716">
    <property type="entry name" value="Glucocorticoid receptor-like (DNA-binding domain)"/>
    <property type="match status" value="1"/>
</dbReference>
<dbReference type="GO" id="GO:0005634">
    <property type="term" value="C:nucleus"/>
    <property type="evidence" value="ECO:0007669"/>
    <property type="project" value="UniProtKB-SubCell"/>
</dbReference>
<dbReference type="CDD" id="cd08368">
    <property type="entry name" value="LIM"/>
    <property type="match status" value="1"/>
</dbReference>
<feature type="compositionally biased region" description="Polar residues" evidence="7">
    <location>
        <begin position="430"/>
        <end position="456"/>
    </location>
</feature>
<evidence type="ECO:0000256" key="6">
    <source>
        <dbReference type="PROSITE-ProRule" id="PRU00125"/>
    </source>
</evidence>
<dbReference type="AlphaFoldDB" id="A0A0N7LBG7"/>
<feature type="compositionally biased region" description="Polar residues" evidence="7">
    <location>
        <begin position="712"/>
        <end position="722"/>
    </location>
</feature>
<evidence type="ECO:0000256" key="5">
    <source>
        <dbReference type="ARBA" id="ARBA00023242"/>
    </source>
</evidence>
<dbReference type="STRING" id="401625.A0A0N7LBG7"/>
<organism evidence="9 10">
    <name type="scientific">Ceraceosorus bombacis</name>
    <dbReference type="NCBI Taxonomy" id="401625"/>
    <lineage>
        <taxon>Eukaryota</taxon>
        <taxon>Fungi</taxon>
        <taxon>Dikarya</taxon>
        <taxon>Basidiomycota</taxon>
        <taxon>Ustilaginomycotina</taxon>
        <taxon>Exobasidiomycetes</taxon>
        <taxon>Ceraceosorales</taxon>
        <taxon>Ceraceosoraceae</taxon>
        <taxon>Ceraceosorus</taxon>
    </lineage>
</organism>
<feature type="compositionally biased region" description="Low complexity" evidence="7">
    <location>
        <begin position="414"/>
        <end position="429"/>
    </location>
</feature>
<feature type="compositionally biased region" description="Basic and acidic residues" evidence="7">
    <location>
        <begin position="533"/>
        <end position="542"/>
    </location>
</feature>
<name>A0A0N7LBG7_9BASI</name>
<feature type="domain" description="LIM zinc-binding" evidence="8">
    <location>
        <begin position="224"/>
        <end position="287"/>
    </location>
</feature>
<dbReference type="OrthoDB" id="1112565at2759"/>
<dbReference type="GO" id="GO:0005737">
    <property type="term" value="C:cytoplasm"/>
    <property type="evidence" value="ECO:0007669"/>
    <property type="project" value="TreeGrafter"/>
</dbReference>
<feature type="region of interest" description="Disordered" evidence="7">
    <location>
        <begin position="479"/>
        <end position="553"/>
    </location>
</feature>
<dbReference type="SMART" id="SM00132">
    <property type="entry name" value="LIM"/>
    <property type="match status" value="2"/>
</dbReference>
<sequence length="920" mass="95704">MSAPSAPRMDFCRRCGDPVSSVSAGNASRHELSRCRKCGGTATQAKVRESEPAEGSKSRKDPWERSYVSGSLKLANSDEQFSLAFPSSTPASALARAPVSRNAPLALGVPSSISRDLRTPPPPQRPRLSSDAAMPTIQAPDGQLSKVVGTLLAPEEQRKTWKCAGCEAPFVRDATLFAAPTAATLTSTSPGATTPRSANAASSGTSTPSQFFCQACYSQRFSLGVCLGCKKAVLGLVKEEGRFVRAGDDVWHGKCWVCRDCGTKDRVIRGMDAMPVCEECFDQPKTRRAPAVSIGATTGAAHSLPVLTTRRHSQDLRNLSGAPAARTAMGASIAALSARFSGTSIAPAAAKVPPSPQLPPVRSGSASPAKMGPPPTWGNTAAYGNNAPYSRSRTMSALAGASSSGLDKEQSGQTPSSTAMPTSASLASLRSDSGSLSRTNSIARSLSRTNSLSRPGSPTKPRPLTAQFTGEKFDLAAFRSSQAGAQGSSGLTRQDSRNGKMDRNDGARSPGNEPPTTQVPRTRSGFPLPAGSSKREDLKGEPAAKPGSAGQEEVTCAACGRPPFFEEAGNSRMTVEMVTLSSSGLTLHAHCFRCATCGEHIDGSRSFVRLENDEEQSPALQKHLPRYAHPSCAPVPKVYPVKVNLNGATDSAAPTTMVHASEPHHVTHQSAPRPSLGPNPPPPAQKYGFISSASSRSRSTSPSKVSFGTDLCASNDSSTDANLQGEGRRLSNTGLHASGRRFQPTSGAAPPTRSTLDVQPPSSRARDMRGIFSGAASSRAPASTSLAKDGSDGGPQQTFQAAASTTFAGRKLGGLLQCAGCSVGLTSLESVPGPRGTSWHRGCLRCGGIREGASTASRRSSLQITSRANLFESSTGKSSASEGKRCGKLLDSAAKVNAEGQKPNAMNLPAQYTIGFGFGA</sequence>
<keyword evidence="3" id="KW-0677">Repeat</keyword>
<dbReference type="EMBL" id="CCYA01000389">
    <property type="protein sequence ID" value="CEH19338.1"/>
    <property type="molecule type" value="Genomic_DNA"/>
</dbReference>
<keyword evidence="5" id="KW-0539">Nucleus</keyword>
<dbReference type="PANTHER" id="PTHR24215">
    <property type="entry name" value="RHO-GTPASE-ACTIVATING PROTEIN LRG1"/>
    <property type="match status" value="1"/>
</dbReference>
<dbReference type="InterPro" id="IPR001781">
    <property type="entry name" value="Znf_LIM"/>
</dbReference>
<dbReference type="Gene3D" id="2.10.110.10">
    <property type="entry name" value="Cysteine Rich Protein"/>
    <property type="match status" value="2"/>
</dbReference>
<dbReference type="GO" id="GO:0046872">
    <property type="term" value="F:metal ion binding"/>
    <property type="evidence" value="ECO:0007669"/>
    <property type="project" value="UniProtKB-KW"/>
</dbReference>
<keyword evidence="10" id="KW-1185">Reference proteome</keyword>
<feature type="region of interest" description="Disordered" evidence="7">
    <location>
        <begin position="110"/>
        <end position="130"/>
    </location>
</feature>
<dbReference type="GO" id="GO:0030695">
    <property type="term" value="F:GTPase regulator activity"/>
    <property type="evidence" value="ECO:0007669"/>
    <property type="project" value="UniProtKB-ARBA"/>
</dbReference>
<feature type="compositionally biased region" description="Polar residues" evidence="7">
    <location>
        <begin position="752"/>
        <end position="762"/>
    </location>
</feature>
<protein>
    <recommendedName>
        <fullName evidence="8">LIM zinc-binding domain-containing protein</fullName>
    </recommendedName>
</protein>
<feature type="region of interest" description="Disordered" evidence="7">
    <location>
        <begin position="185"/>
        <end position="205"/>
    </location>
</feature>
<dbReference type="PROSITE" id="PS50023">
    <property type="entry name" value="LIM_DOMAIN_2"/>
    <property type="match status" value="1"/>
</dbReference>
<evidence type="ECO:0000259" key="8">
    <source>
        <dbReference type="PROSITE" id="PS50023"/>
    </source>
</evidence>
<evidence type="ECO:0000313" key="10">
    <source>
        <dbReference type="Proteomes" id="UP000054845"/>
    </source>
</evidence>
<evidence type="ECO:0000313" key="9">
    <source>
        <dbReference type="EMBL" id="CEH19338.1"/>
    </source>
</evidence>
<feature type="region of interest" description="Disordered" evidence="7">
    <location>
        <begin position="662"/>
        <end position="797"/>
    </location>
</feature>
<evidence type="ECO:0000256" key="4">
    <source>
        <dbReference type="ARBA" id="ARBA00022833"/>
    </source>
</evidence>